<sequence>MEAITVYIKKFKSFFKNQISEHGNNVKKQKQAYKVKTWGDSELEKGDYNNKDKENYMAFVASLNSYKDSESSDNELEEEQSIDDLETLKAEYNNLYSGSIKVNKMNIKLIEKLRAVEKINGDYARDIFTSQVHARELDEKNELLNKECDDLKRKLIILQDEMHVCEK</sequence>
<name>A0AAV6K8K1_9ERIC</name>
<evidence type="ECO:0000256" key="1">
    <source>
        <dbReference type="SAM" id="Coils"/>
    </source>
</evidence>
<keyword evidence="1" id="KW-0175">Coiled coil</keyword>
<feature type="coiled-coil region" evidence="1">
    <location>
        <begin position="134"/>
        <end position="161"/>
    </location>
</feature>
<dbReference type="Proteomes" id="UP000823749">
    <property type="component" value="Chromosome 5"/>
</dbReference>
<dbReference type="EMBL" id="JACTNZ010000005">
    <property type="protein sequence ID" value="KAG5548689.1"/>
    <property type="molecule type" value="Genomic_DNA"/>
</dbReference>
<dbReference type="AlphaFoldDB" id="A0AAV6K8K1"/>
<proteinExistence type="predicted"/>
<keyword evidence="3" id="KW-1185">Reference proteome</keyword>
<evidence type="ECO:0000313" key="3">
    <source>
        <dbReference type="Proteomes" id="UP000823749"/>
    </source>
</evidence>
<organism evidence="2 3">
    <name type="scientific">Rhododendron griersonianum</name>
    <dbReference type="NCBI Taxonomy" id="479676"/>
    <lineage>
        <taxon>Eukaryota</taxon>
        <taxon>Viridiplantae</taxon>
        <taxon>Streptophyta</taxon>
        <taxon>Embryophyta</taxon>
        <taxon>Tracheophyta</taxon>
        <taxon>Spermatophyta</taxon>
        <taxon>Magnoliopsida</taxon>
        <taxon>eudicotyledons</taxon>
        <taxon>Gunneridae</taxon>
        <taxon>Pentapetalae</taxon>
        <taxon>asterids</taxon>
        <taxon>Ericales</taxon>
        <taxon>Ericaceae</taxon>
        <taxon>Ericoideae</taxon>
        <taxon>Rhodoreae</taxon>
        <taxon>Rhododendron</taxon>
    </lineage>
</organism>
<protein>
    <recommendedName>
        <fullName evidence="4">MADS-box protein</fullName>
    </recommendedName>
</protein>
<evidence type="ECO:0000313" key="2">
    <source>
        <dbReference type="EMBL" id="KAG5548689.1"/>
    </source>
</evidence>
<evidence type="ECO:0008006" key="4">
    <source>
        <dbReference type="Google" id="ProtNLM"/>
    </source>
</evidence>
<comment type="caution">
    <text evidence="2">The sequence shown here is derived from an EMBL/GenBank/DDBJ whole genome shotgun (WGS) entry which is preliminary data.</text>
</comment>
<gene>
    <name evidence="2" type="ORF">RHGRI_014140</name>
</gene>
<accession>A0AAV6K8K1</accession>
<reference evidence="2" key="1">
    <citation type="submission" date="2020-08" db="EMBL/GenBank/DDBJ databases">
        <title>Plant Genome Project.</title>
        <authorList>
            <person name="Zhang R.-G."/>
        </authorList>
    </citation>
    <scope>NUCLEOTIDE SEQUENCE</scope>
    <source>
        <strain evidence="2">WSP0</strain>
        <tissue evidence="2">Leaf</tissue>
    </source>
</reference>